<feature type="domain" description="DNA-binding protein Rv2175c wHTH" evidence="2">
    <location>
        <begin position="5"/>
        <end position="61"/>
    </location>
</feature>
<dbReference type="InterPro" id="IPR041098">
    <property type="entry name" value="Rv2175c_C"/>
</dbReference>
<name>A0A370H1I8_9NOCA</name>
<comment type="caution">
    <text evidence="3">The sequence shown here is derived from an EMBL/GenBank/DDBJ whole genome shotgun (WGS) entry which is preliminary data.</text>
</comment>
<evidence type="ECO:0000313" key="4">
    <source>
        <dbReference type="Proteomes" id="UP000255355"/>
    </source>
</evidence>
<dbReference type="EMBL" id="QQAZ01000006">
    <property type="protein sequence ID" value="RDI49879.1"/>
    <property type="molecule type" value="Genomic_DNA"/>
</dbReference>
<feature type="domain" description="Rv2175c C-terminal" evidence="1">
    <location>
        <begin position="68"/>
        <end position="121"/>
    </location>
</feature>
<evidence type="ECO:0000259" key="2">
    <source>
        <dbReference type="Pfam" id="PF21531"/>
    </source>
</evidence>
<dbReference type="Pfam" id="PF18367">
    <property type="entry name" value="Rv2175c_C"/>
    <property type="match status" value="1"/>
</dbReference>
<dbReference type="GO" id="GO:0003677">
    <property type="term" value="F:DNA binding"/>
    <property type="evidence" value="ECO:0007669"/>
    <property type="project" value="InterPro"/>
</dbReference>
<evidence type="ECO:0000313" key="3">
    <source>
        <dbReference type="EMBL" id="RDI49879.1"/>
    </source>
</evidence>
<reference evidence="3 4" key="1">
    <citation type="submission" date="2018-07" db="EMBL/GenBank/DDBJ databases">
        <title>Genomic Encyclopedia of Type Strains, Phase IV (KMG-IV): sequencing the most valuable type-strain genomes for metagenomic binning, comparative biology and taxonomic classification.</title>
        <authorList>
            <person name="Goeker M."/>
        </authorList>
    </citation>
    <scope>NUCLEOTIDE SEQUENCE [LARGE SCALE GENOMIC DNA]</scope>
    <source>
        <strain evidence="3 4">DSM 44952</strain>
    </source>
</reference>
<proteinExistence type="predicted"/>
<dbReference type="STRING" id="1210089.GCA_001613165_07895"/>
<evidence type="ECO:0000259" key="1">
    <source>
        <dbReference type="Pfam" id="PF18367"/>
    </source>
</evidence>
<protein>
    <submittedName>
        <fullName evidence="3">Uncharacterized protein</fullName>
    </submittedName>
</protein>
<dbReference type="InterPro" id="IPR048576">
    <property type="entry name" value="Rv2175c_wHTH"/>
</dbReference>
<organism evidence="3 4">
    <name type="scientific">Nocardia mexicana</name>
    <dbReference type="NCBI Taxonomy" id="279262"/>
    <lineage>
        <taxon>Bacteria</taxon>
        <taxon>Bacillati</taxon>
        <taxon>Actinomycetota</taxon>
        <taxon>Actinomycetes</taxon>
        <taxon>Mycobacteriales</taxon>
        <taxon>Nocardiaceae</taxon>
        <taxon>Nocardia</taxon>
    </lineage>
</organism>
<accession>A0A370H1I8</accession>
<dbReference type="Proteomes" id="UP000255355">
    <property type="component" value="Unassembled WGS sequence"/>
</dbReference>
<dbReference type="Pfam" id="PF21531">
    <property type="entry name" value="Rv2175c_wHTH"/>
    <property type="match status" value="1"/>
</dbReference>
<dbReference type="AlphaFoldDB" id="A0A370H1I8"/>
<gene>
    <name evidence="3" type="ORF">DFR68_106317</name>
</gene>
<sequence>MRVSAFPCSDDVLSESVALLPLPDVAEQLGIAVTRVHQMLRDHQLLAVRRDGVAGVPKDFFDSTGAVVKPLPGLITVMRDAKYTDEEILEWIYTDDDSLPGRPVDAIHGPLAREVVRRAAAEPF</sequence>
<keyword evidence="4" id="KW-1185">Reference proteome</keyword>